<evidence type="ECO:0000313" key="1">
    <source>
        <dbReference type="EMBL" id="MBP0484343.1"/>
    </source>
</evidence>
<name>A0A940MTF7_9RHOB</name>
<reference evidence="1" key="1">
    <citation type="submission" date="2021-03" db="EMBL/GenBank/DDBJ databases">
        <title>Sagittula salina sp. nov. strain M10.9X isolated from the marine waste.</title>
        <authorList>
            <person name="Satari L."/>
            <person name="Molina-Menor E."/>
            <person name="Vidal-Verdu A."/>
            <person name="Pascual J."/>
            <person name="Pereto J."/>
            <person name="Porcar M."/>
        </authorList>
    </citation>
    <scope>NUCLEOTIDE SEQUENCE</scope>
    <source>
        <strain evidence="1">M10.9X</strain>
    </source>
</reference>
<evidence type="ECO:0000313" key="2">
    <source>
        <dbReference type="Proteomes" id="UP000675940"/>
    </source>
</evidence>
<dbReference type="Pfam" id="PF13692">
    <property type="entry name" value="Glyco_trans_1_4"/>
    <property type="match status" value="1"/>
</dbReference>
<dbReference type="CDD" id="cd03801">
    <property type="entry name" value="GT4_PimA-like"/>
    <property type="match status" value="1"/>
</dbReference>
<dbReference type="PANTHER" id="PTHR12526:SF637">
    <property type="entry name" value="GLYCOSYLTRANSFERASE EPSF-RELATED"/>
    <property type="match status" value="1"/>
</dbReference>
<gene>
    <name evidence="1" type="ORF">J5474_17870</name>
</gene>
<accession>A0A940MTF7</accession>
<dbReference type="Gene3D" id="3.40.50.2000">
    <property type="entry name" value="Glycogen Phosphorylase B"/>
    <property type="match status" value="2"/>
</dbReference>
<proteinExistence type="predicted"/>
<dbReference type="Proteomes" id="UP000675940">
    <property type="component" value="Unassembled WGS sequence"/>
</dbReference>
<comment type="caution">
    <text evidence="1">The sequence shown here is derived from an EMBL/GenBank/DDBJ whole genome shotgun (WGS) entry which is preliminary data.</text>
</comment>
<sequence>MRLAFLSDMDPRDRNIYSGGLARMFDALGHHVDDITVMPRDWGTAEPLRRAILHTPVGVNMRLRWRAHYALGRITARRVEQALPGHDVLFGAYALHALSHLAVPEGMVTAFTSDAVQTVYRESAIGGAYNGRALGRMLDGWVERQERAVLRRLDVALWPSEWLRGLVDARYGMPAGVGQVVEWGANMAPPPPPDPEWLRLDSEGPVNLLVIGRDWFAKGGPLAFATFQALRAQGVDARLTVIGCTPPRMHRSAHVTVHRQLDKSVPEELGLFEAALARAHFLVQPSRESYGFAFCEASAWGVPSLCLSIGGVPVIEGRNGHALPPGATADDFAAIVRRYRADPSAYRRLSRSTRAVFEERLNWDAWARRSVAYLETAVAAQRARGL</sequence>
<protein>
    <submittedName>
        <fullName evidence="1">Glycosyltransferase family 4 protein</fullName>
    </submittedName>
</protein>
<dbReference type="SUPFAM" id="SSF53756">
    <property type="entry name" value="UDP-Glycosyltransferase/glycogen phosphorylase"/>
    <property type="match status" value="1"/>
</dbReference>
<keyword evidence="2" id="KW-1185">Reference proteome</keyword>
<dbReference type="PANTHER" id="PTHR12526">
    <property type="entry name" value="GLYCOSYLTRANSFERASE"/>
    <property type="match status" value="1"/>
</dbReference>
<dbReference type="EMBL" id="JAGISH010000011">
    <property type="protein sequence ID" value="MBP0484343.1"/>
    <property type="molecule type" value="Genomic_DNA"/>
</dbReference>
<dbReference type="AlphaFoldDB" id="A0A940MTF7"/>
<organism evidence="1 2">
    <name type="scientific">Sagittula salina</name>
    <dbReference type="NCBI Taxonomy" id="2820268"/>
    <lineage>
        <taxon>Bacteria</taxon>
        <taxon>Pseudomonadati</taxon>
        <taxon>Pseudomonadota</taxon>
        <taxon>Alphaproteobacteria</taxon>
        <taxon>Rhodobacterales</taxon>
        <taxon>Roseobacteraceae</taxon>
        <taxon>Sagittula</taxon>
    </lineage>
</organism>